<dbReference type="Proteomes" id="UP000199087">
    <property type="component" value="Unassembled WGS sequence"/>
</dbReference>
<accession>A0A0U1NR87</accession>
<reference evidence="2" key="1">
    <citation type="submission" date="2015-05" db="EMBL/GenBank/DDBJ databases">
        <authorList>
            <person name="Urmite Genomes"/>
        </authorList>
    </citation>
    <scope>NUCLEOTIDE SEQUENCE [LARGE SCALE GENOMIC DNA]</scope>
    <source>
        <strain evidence="2">LF1</strain>
    </source>
</reference>
<sequence length="109" mass="12598">MNAMQEKLFLELRHTQAEIENSLKKEQNPDWFIRILEDELTDIKIAIKKMSDGSFGKCEISGEIMPIDLIKNIPTLKSINDSKKLNSFYRKAINPFIVHLTLSFLSIIC</sequence>
<dbReference type="EMBL" id="CVRB01000001">
    <property type="protein sequence ID" value="CRK80559.1"/>
    <property type="molecule type" value="Genomic_DNA"/>
</dbReference>
<gene>
    <name evidence="1" type="ORF">BN000_00445</name>
</gene>
<dbReference type="OrthoDB" id="2875147at2"/>
<evidence type="ECO:0000313" key="1">
    <source>
        <dbReference type="EMBL" id="CRK80559.1"/>
    </source>
</evidence>
<protein>
    <recommendedName>
        <fullName evidence="3">DksA C4-type domain-containing protein</fullName>
    </recommendedName>
</protein>
<organism evidence="1 2">
    <name type="scientific">Neobacillus massiliamazoniensis</name>
    <dbReference type="NCBI Taxonomy" id="1499688"/>
    <lineage>
        <taxon>Bacteria</taxon>
        <taxon>Bacillati</taxon>
        <taxon>Bacillota</taxon>
        <taxon>Bacilli</taxon>
        <taxon>Bacillales</taxon>
        <taxon>Bacillaceae</taxon>
        <taxon>Neobacillus</taxon>
    </lineage>
</organism>
<evidence type="ECO:0008006" key="3">
    <source>
        <dbReference type="Google" id="ProtNLM"/>
    </source>
</evidence>
<evidence type="ECO:0000313" key="2">
    <source>
        <dbReference type="Proteomes" id="UP000199087"/>
    </source>
</evidence>
<dbReference type="Gene3D" id="1.20.120.910">
    <property type="entry name" value="DksA, coiled-coil domain"/>
    <property type="match status" value="1"/>
</dbReference>
<dbReference type="STRING" id="1499688.BN000_00445"/>
<dbReference type="AlphaFoldDB" id="A0A0U1NR87"/>
<dbReference type="RefSeq" id="WP_090630222.1">
    <property type="nucleotide sequence ID" value="NZ_CVRB01000001.1"/>
</dbReference>
<name>A0A0U1NR87_9BACI</name>
<proteinExistence type="predicted"/>
<keyword evidence="2" id="KW-1185">Reference proteome</keyword>